<evidence type="ECO:0000313" key="10">
    <source>
        <dbReference type="Proteomes" id="UP001142317"/>
    </source>
</evidence>
<feature type="transmembrane region" description="Helical" evidence="7">
    <location>
        <begin position="18"/>
        <end position="39"/>
    </location>
</feature>
<dbReference type="PANTHER" id="PTHR23517">
    <property type="entry name" value="RESISTANCE PROTEIN MDTM, PUTATIVE-RELATED-RELATED"/>
    <property type="match status" value="1"/>
</dbReference>
<feature type="transmembrane region" description="Helical" evidence="7">
    <location>
        <begin position="108"/>
        <end position="130"/>
    </location>
</feature>
<dbReference type="InterPro" id="IPR036259">
    <property type="entry name" value="MFS_trans_sf"/>
</dbReference>
<dbReference type="PROSITE" id="PS50850">
    <property type="entry name" value="MFS"/>
    <property type="match status" value="1"/>
</dbReference>
<dbReference type="Proteomes" id="UP001142317">
    <property type="component" value="Unassembled WGS sequence"/>
</dbReference>
<keyword evidence="6 7" id="KW-0472">Membrane</keyword>
<proteinExistence type="predicted"/>
<gene>
    <name evidence="9" type="ORF">GCM10017586_07350</name>
</gene>
<keyword evidence="4 7" id="KW-0812">Transmembrane</keyword>
<evidence type="ECO:0000256" key="3">
    <source>
        <dbReference type="ARBA" id="ARBA00022475"/>
    </source>
</evidence>
<evidence type="ECO:0000256" key="1">
    <source>
        <dbReference type="ARBA" id="ARBA00004651"/>
    </source>
</evidence>
<evidence type="ECO:0000256" key="5">
    <source>
        <dbReference type="ARBA" id="ARBA00022989"/>
    </source>
</evidence>
<dbReference type="Gene3D" id="1.20.1250.20">
    <property type="entry name" value="MFS general substrate transporter like domains"/>
    <property type="match status" value="1"/>
</dbReference>
<feature type="transmembrane region" description="Helical" evidence="7">
    <location>
        <begin position="45"/>
        <end position="62"/>
    </location>
</feature>
<feature type="transmembrane region" description="Helical" evidence="7">
    <location>
        <begin position="176"/>
        <end position="200"/>
    </location>
</feature>
<reference evidence="9" key="1">
    <citation type="journal article" date="2014" name="Int. J. Syst. Evol. Microbiol.">
        <title>Complete genome sequence of Corynebacterium casei LMG S-19264T (=DSM 44701T), isolated from a smear-ripened cheese.</title>
        <authorList>
            <consortium name="US DOE Joint Genome Institute (JGI-PGF)"/>
            <person name="Walter F."/>
            <person name="Albersmeier A."/>
            <person name="Kalinowski J."/>
            <person name="Ruckert C."/>
        </authorList>
    </citation>
    <scope>NUCLEOTIDE SEQUENCE</scope>
    <source>
        <strain evidence="9">VKM Ac-1447</strain>
    </source>
</reference>
<dbReference type="GO" id="GO:0005886">
    <property type="term" value="C:plasma membrane"/>
    <property type="evidence" value="ECO:0007669"/>
    <property type="project" value="UniProtKB-SubCell"/>
</dbReference>
<dbReference type="InterPro" id="IPR050171">
    <property type="entry name" value="MFS_Transporters"/>
</dbReference>
<dbReference type="PANTHER" id="PTHR23517:SF2">
    <property type="entry name" value="MULTIDRUG RESISTANCE PROTEIN MDTH"/>
    <property type="match status" value="1"/>
</dbReference>
<evidence type="ECO:0000259" key="8">
    <source>
        <dbReference type="PROSITE" id="PS50850"/>
    </source>
</evidence>
<dbReference type="Pfam" id="PF07690">
    <property type="entry name" value="MFS_1"/>
    <property type="match status" value="1"/>
</dbReference>
<dbReference type="InterPro" id="IPR020846">
    <property type="entry name" value="MFS_dom"/>
</dbReference>
<reference evidence="9" key="2">
    <citation type="submission" date="2023-01" db="EMBL/GenBank/DDBJ databases">
        <authorList>
            <person name="Sun Q."/>
            <person name="Evtushenko L."/>
        </authorList>
    </citation>
    <scope>NUCLEOTIDE SEQUENCE</scope>
    <source>
        <strain evidence="9">VKM Ac-1447</strain>
    </source>
</reference>
<dbReference type="AlphaFoldDB" id="A0A9W6HFG9"/>
<dbReference type="SUPFAM" id="SSF103473">
    <property type="entry name" value="MFS general substrate transporter"/>
    <property type="match status" value="1"/>
</dbReference>
<dbReference type="RefSeq" id="WP_210004744.1">
    <property type="nucleotide sequence ID" value="NZ_BSEO01000001.1"/>
</dbReference>
<dbReference type="GO" id="GO:0022857">
    <property type="term" value="F:transmembrane transporter activity"/>
    <property type="evidence" value="ECO:0007669"/>
    <property type="project" value="InterPro"/>
</dbReference>
<evidence type="ECO:0000256" key="7">
    <source>
        <dbReference type="SAM" id="Phobius"/>
    </source>
</evidence>
<comment type="subcellular location">
    <subcellularLocation>
        <location evidence="1">Cell membrane</location>
        <topology evidence="1">Multi-pass membrane protein</topology>
    </subcellularLocation>
</comment>
<evidence type="ECO:0000256" key="4">
    <source>
        <dbReference type="ARBA" id="ARBA00022692"/>
    </source>
</evidence>
<evidence type="ECO:0000256" key="2">
    <source>
        <dbReference type="ARBA" id="ARBA00022448"/>
    </source>
</evidence>
<keyword evidence="2" id="KW-0813">Transport</keyword>
<feature type="transmembrane region" description="Helical" evidence="7">
    <location>
        <begin position="291"/>
        <end position="312"/>
    </location>
</feature>
<feature type="transmembrane region" description="Helical" evidence="7">
    <location>
        <begin position="82"/>
        <end position="102"/>
    </location>
</feature>
<accession>A0A9W6HFG9</accession>
<dbReference type="EMBL" id="BSEO01000001">
    <property type="protein sequence ID" value="GLJ79053.1"/>
    <property type="molecule type" value="Genomic_DNA"/>
</dbReference>
<name>A0A9W6HFG9_9MICO</name>
<dbReference type="InterPro" id="IPR011701">
    <property type="entry name" value="MFS"/>
</dbReference>
<keyword evidence="5 7" id="KW-1133">Transmembrane helix</keyword>
<feature type="transmembrane region" description="Helical" evidence="7">
    <location>
        <begin position="258"/>
        <end position="279"/>
    </location>
</feature>
<sequence>MRNPPPEADAPRAPHTPVLLATQLLFNTGFYAVVPFLALVLSEDFGVAAAAVGLILGVRTFAQQGMFLVGGVLADRIGARRVILLGCAVRVAGFATLAASLMVASPQLALFVTGTVLTGLGGALFSPGLNVLLADAEHRRSPAVHGRRASLFAWLSITGELGAVIGPILGAALLGWGFATVALFGAAFFVLIGLFLAYALPAPTRVAARGAHDTRHGRWWSLRDRRFVGFSTAHAADLLAYNQLYLALPLQLAMTPGAAPATAAMFAWVSLLTLTLQLPVARWSASVGAAVALRTGYLLSAAGFAVMAVGALSPVTDAVRVTIVFVAASLVVMGHMTTHPTALSLAPRFAGLHPTGSFFGLLATCGGIAVLVGNLIFGALLGIDGMPAAAWLFLAAPLIVAALVAPRLVPANRPA</sequence>
<organism evidence="9 10">
    <name type="scientific">Microbacterium imperiale</name>
    <dbReference type="NCBI Taxonomy" id="33884"/>
    <lineage>
        <taxon>Bacteria</taxon>
        <taxon>Bacillati</taxon>
        <taxon>Actinomycetota</taxon>
        <taxon>Actinomycetes</taxon>
        <taxon>Micrococcales</taxon>
        <taxon>Microbacteriaceae</taxon>
        <taxon>Microbacterium</taxon>
    </lineage>
</organism>
<evidence type="ECO:0000313" key="9">
    <source>
        <dbReference type="EMBL" id="GLJ79053.1"/>
    </source>
</evidence>
<feature type="transmembrane region" description="Helical" evidence="7">
    <location>
        <begin position="318"/>
        <end position="337"/>
    </location>
</feature>
<keyword evidence="3" id="KW-1003">Cell membrane</keyword>
<keyword evidence="10" id="KW-1185">Reference proteome</keyword>
<feature type="transmembrane region" description="Helical" evidence="7">
    <location>
        <begin position="389"/>
        <end position="409"/>
    </location>
</feature>
<feature type="domain" description="Major facilitator superfamily (MFS) profile" evidence="8">
    <location>
        <begin position="15"/>
        <end position="413"/>
    </location>
</feature>
<protein>
    <submittedName>
        <fullName evidence="9">MFS transporter</fullName>
    </submittedName>
</protein>
<evidence type="ECO:0000256" key="6">
    <source>
        <dbReference type="ARBA" id="ARBA00023136"/>
    </source>
</evidence>
<feature type="transmembrane region" description="Helical" evidence="7">
    <location>
        <begin position="151"/>
        <end position="170"/>
    </location>
</feature>
<comment type="caution">
    <text evidence="9">The sequence shown here is derived from an EMBL/GenBank/DDBJ whole genome shotgun (WGS) entry which is preliminary data.</text>
</comment>
<feature type="transmembrane region" description="Helical" evidence="7">
    <location>
        <begin position="358"/>
        <end position="383"/>
    </location>
</feature>